<feature type="domain" description="HTH cro/C1-type" evidence="8">
    <location>
        <begin position="49"/>
        <end position="103"/>
    </location>
</feature>
<comment type="caution">
    <text evidence="7">Lacks conserved residue(s) required for the propagation of feature annotation.</text>
</comment>
<evidence type="ECO:0000256" key="1">
    <source>
        <dbReference type="ARBA" id="ARBA00022605"/>
    </source>
</evidence>
<dbReference type="NCBIfam" id="NF006015">
    <property type="entry name" value="PRK08154.1"/>
    <property type="match status" value="1"/>
</dbReference>
<dbReference type="GO" id="GO:0000287">
    <property type="term" value="F:magnesium ion binding"/>
    <property type="evidence" value="ECO:0007669"/>
    <property type="project" value="UniProtKB-UniRule"/>
</dbReference>
<accession>A0AAU7LUR2</accession>
<dbReference type="HAMAP" id="MF_00109">
    <property type="entry name" value="Shikimate_kinase"/>
    <property type="match status" value="1"/>
</dbReference>
<dbReference type="GO" id="GO:0008652">
    <property type="term" value="P:amino acid biosynthetic process"/>
    <property type="evidence" value="ECO:0007669"/>
    <property type="project" value="UniProtKB-KW"/>
</dbReference>
<dbReference type="EC" id="2.7.1.71" evidence="7"/>
<feature type="binding site" evidence="7">
    <location>
        <position position="287"/>
    </location>
    <ligand>
        <name>substrate</name>
    </ligand>
</feature>
<keyword evidence="2 7" id="KW-0808">Transferase</keyword>
<proteinExistence type="inferred from homology"/>
<dbReference type="SUPFAM" id="SSF52540">
    <property type="entry name" value="P-loop containing nucleoside triphosphate hydrolases"/>
    <property type="match status" value="1"/>
</dbReference>
<dbReference type="Pfam" id="PF01202">
    <property type="entry name" value="SKI"/>
    <property type="match status" value="1"/>
</dbReference>
<dbReference type="PRINTS" id="PR01100">
    <property type="entry name" value="SHIKIMTKNASE"/>
</dbReference>
<dbReference type="AlphaFoldDB" id="A0AAU7LUR2"/>
<comment type="subcellular location">
    <subcellularLocation>
        <location evidence="7">Cytoplasm</location>
    </subcellularLocation>
</comment>
<keyword evidence="7" id="KW-0479">Metal-binding</keyword>
<comment type="function">
    <text evidence="7">Catalyzes the specific phosphorylation of the 3-hydroxyl group of shikimic acid using ATP as a cosubstrate.</text>
</comment>
<evidence type="ECO:0000256" key="4">
    <source>
        <dbReference type="ARBA" id="ARBA00022777"/>
    </source>
</evidence>
<dbReference type="SUPFAM" id="SSF47413">
    <property type="entry name" value="lambda repressor-like DNA-binding domains"/>
    <property type="match status" value="1"/>
</dbReference>
<evidence type="ECO:0000313" key="9">
    <source>
        <dbReference type="EMBL" id="XBP71381.1"/>
    </source>
</evidence>
<evidence type="ECO:0000256" key="2">
    <source>
        <dbReference type="ARBA" id="ARBA00022679"/>
    </source>
</evidence>
<evidence type="ECO:0000256" key="5">
    <source>
        <dbReference type="ARBA" id="ARBA00022840"/>
    </source>
</evidence>
<dbReference type="InterPro" id="IPR031322">
    <property type="entry name" value="Shikimate/glucono_kinase"/>
</dbReference>
<keyword evidence="1 7" id="KW-0028">Amino-acid biosynthesis</keyword>
<dbReference type="RefSeq" id="WP_349280759.1">
    <property type="nucleotide sequence ID" value="NZ_CBCSCU010000001.1"/>
</dbReference>
<dbReference type="GO" id="GO:0009073">
    <property type="term" value="P:aromatic amino acid family biosynthetic process"/>
    <property type="evidence" value="ECO:0007669"/>
    <property type="project" value="UniProtKB-KW"/>
</dbReference>
<protein>
    <recommendedName>
        <fullName evidence="7">Shikimate kinase</fullName>
        <shortName evidence="7">SK</shortName>
        <ecNumber evidence="7">2.7.1.71</ecNumber>
    </recommendedName>
</protein>
<keyword evidence="6 7" id="KW-0057">Aromatic amino acid biosynthesis</keyword>
<gene>
    <name evidence="7" type="primary">aroK</name>
    <name evidence="9" type="ORF">ABLV49_06175</name>
</gene>
<dbReference type="GO" id="GO:0005829">
    <property type="term" value="C:cytosol"/>
    <property type="evidence" value="ECO:0007669"/>
    <property type="project" value="TreeGrafter"/>
</dbReference>
<dbReference type="PANTHER" id="PTHR21087:SF16">
    <property type="entry name" value="SHIKIMATE KINASE 1, CHLOROPLASTIC"/>
    <property type="match status" value="1"/>
</dbReference>
<dbReference type="SMART" id="SM00530">
    <property type="entry name" value="HTH_XRE"/>
    <property type="match status" value="1"/>
</dbReference>
<dbReference type="EMBL" id="CP157675">
    <property type="protein sequence ID" value="XBP71381.1"/>
    <property type="molecule type" value="Genomic_DNA"/>
</dbReference>
<dbReference type="PANTHER" id="PTHR21087">
    <property type="entry name" value="SHIKIMATE KINASE"/>
    <property type="match status" value="1"/>
</dbReference>
<dbReference type="InterPro" id="IPR010982">
    <property type="entry name" value="Lambda_DNA-bd_dom_sf"/>
</dbReference>
<keyword evidence="4 7" id="KW-0418">Kinase</keyword>
<dbReference type="GO" id="GO:0005524">
    <property type="term" value="F:ATP binding"/>
    <property type="evidence" value="ECO:0007669"/>
    <property type="project" value="UniProtKB-UniRule"/>
</dbReference>
<keyword evidence="7" id="KW-0460">Magnesium</keyword>
<evidence type="ECO:0000259" key="8">
    <source>
        <dbReference type="PROSITE" id="PS50943"/>
    </source>
</evidence>
<evidence type="ECO:0000256" key="7">
    <source>
        <dbReference type="HAMAP-Rule" id="MF_00109"/>
    </source>
</evidence>
<dbReference type="CDD" id="cd00093">
    <property type="entry name" value="HTH_XRE"/>
    <property type="match status" value="1"/>
</dbReference>
<feature type="binding site" evidence="7">
    <location>
        <position position="164"/>
    </location>
    <ligand>
        <name>Mg(2+)</name>
        <dbReference type="ChEBI" id="CHEBI:18420"/>
    </ligand>
</feature>
<keyword evidence="3 7" id="KW-0547">Nucleotide-binding</keyword>
<dbReference type="Pfam" id="PF01381">
    <property type="entry name" value="HTH_3"/>
    <property type="match status" value="1"/>
</dbReference>
<feature type="binding site" evidence="7">
    <location>
        <position position="206"/>
    </location>
    <ligand>
        <name>substrate</name>
    </ligand>
</feature>
<comment type="pathway">
    <text evidence="7">Metabolic intermediate biosynthesis; chorismate biosynthesis; chorismate from D-erythrose 4-phosphate and phosphoenolpyruvate: step 5/7.</text>
</comment>
<comment type="subunit">
    <text evidence="7">Monomer.</text>
</comment>
<feature type="binding site" evidence="7">
    <location>
        <begin position="160"/>
        <end position="165"/>
    </location>
    <ligand>
        <name>ATP</name>
        <dbReference type="ChEBI" id="CHEBI:30616"/>
    </ligand>
</feature>
<comment type="cofactor">
    <cofactor evidence="7">
        <name>Mg(2+)</name>
        <dbReference type="ChEBI" id="CHEBI:18420"/>
    </cofactor>
    <text evidence="7">Binds 1 Mg(2+) ion per subunit.</text>
</comment>
<dbReference type="GO" id="GO:0009423">
    <property type="term" value="P:chorismate biosynthetic process"/>
    <property type="evidence" value="ECO:0007669"/>
    <property type="project" value="UniProtKB-UniRule"/>
</dbReference>
<feature type="binding site" evidence="7">
    <location>
        <position position="268"/>
    </location>
    <ligand>
        <name>ATP</name>
        <dbReference type="ChEBI" id="CHEBI:30616"/>
    </ligand>
</feature>
<sequence length="324" mass="35155">MSSNILHVSGLVPDTSILPLQTAELQPAGLQEPQAEEKNPFLAALGDRVRALRARCGMTRKAVSIAADVSERHLANLEYGEGNASILVLLQVARALHCSLAELIGDVTTSTPEWLLIRELLETRDDASLRRVRIAIGELLGTGSGNTALCSRVALIGLRGAGKSTLGALLAEDLGFPFVELSREIEKFAGCSVSEIQALYGMNAYRRYERRALEETIQIYPEAVIATPGGLVSDPATFNQLLSHCTTVWLQADPEDHMTRVLAQGDLRPMAASKQAMEDLKGILAGRAAFYSKAQYKVDTSTQSLELSFQSLRETVRKALQLPV</sequence>
<reference evidence="9" key="1">
    <citation type="submission" date="2024-05" db="EMBL/GenBank/DDBJ databases">
        <authorList>
            <person name="Bunk B."/>
            <person name="Swiderski J."/>
            <person name="Sproer C."/>
            <person name="Thiel V."/>
        </authorList>
    </citation>
    <scope>NUCLEOTIDE SEQUENCE</scope>
    <source>
        <strain evidence="9">DSM 17735</strain>
    </source>
</reference>
<dbReference type="GO" id="GO:0004765">
    <property type="term" value="F:shikimate kinase activity"/>
    <property type="evidence" value="ECO:0007669"/>
    <property type="project" value="UniProtKB-UniRule"/>
</dbReference>
<dbReference type="PROSITE" id="PS50943">
    <property type="entry name" value="HTH_CROC1"/>
    <property type="match status" value="1"/>
</dbReference>
<feature type="binding site" evidence="7">
    <location>
        <position position="229"/>
    </location>
    <ligand>
        <name>substrate</name>
    </ligand>
</feature>
<keyword evidence="7" id="KW-0963">Cytoplasm</keyword>
<name>A0AAU7LUR2_9BURK</name>
<dbReference type="Gene3D" id="3.40.50.300">
    <property type="entry name" value="P-loop containing nucleotide triphosphate hydrolases"/>
    <property type="match status" value="1"/>
</dbReference>
<keyword evidence="5 7" id="KW-0067">ATP-binding</keyword>
<dbReference type="Gene3D" id="1.10.260.40">
    <property type="entry name" value="lambda repressor-like DNA-binding domains"/>
    <property type="match status" value="1"/>
</dbReference>
<comment type="catalytic activity">
    <reaction evidence="7">
        <text>shikimate + ATP = 3-phosphoshikimate + ADP + H(+)</text>
        <dbReference type="Rhea" id="RHEA:13121"/>
        <dbReference type="ChEBI" id="CHEBI:15378"/>
        <dbReference type="ChEBI" id="CHEBI:30616"/>
        <dbReference type="ChEBI" id="CHEBI:36208"/>
        <dbReference type="ChEBI" id="CHEBI:145989"/>
        <dbReference type="ChEBI" id="CHEBI:456216"/>
        <dbReference type="EC" id="2.7.1.71"/>
    </reaction>
</comment>
<dbReference type="InterPro" id="IPR001387">
    <property type="entry name" value="Cro/C1-type_HTH"/>
</dbReference>
<organism evidence="9">
    <name type="scientific">Polaromonas hydrogenivorans</name>
    <dbReference type="NCBI Taxonomy" id="335476"/>
    <lineage>
        <taxon>Bacteria</taxon>
        <taxon>Pseudomonadati</taxon>
        <taxon>Pseudomonadota</taxon>
        <taxon>Betaproteobacteria</taxon>
        <taxon>Burkholderiales</taxon>
        <taxon>Comamonadaceae</taxon>
        <taxon>Polaromonas</taxon>
    </lineage>
</organism>
<dbReference type="InterPro" id="IPR027417">
    <property type="entry name" value="P-loop_NTPase"/>
</dbReference>
<dbReference type="CDD" id="cd00464">
    <property type="entry name" value="SK"/>
    <property type="match status" value="1"/>
</dbReference>
<evidence type="ECO:0000256" key="3">
    <source>
        <dbReference type="ARBA" id="ARBA00022741"/>
    </source>
</evidence>
<dbReference type="GO" id="GO:0003677">
    <property type="term" value="F:DNA binding"/>
    <property type="evidence" value="ECO:0007669"/>
    <property type="project" value="InterPro"/>
</dbReference>
<evidence type="ECO:0000256" key="6">
    <source>
        <dbReference type="ARBA" id="ARBA00023141"/>
    </source>
</evidence>
<dbReference type="InterPro" id="IPR000623">
    <property type="entry name" value="Shikimate_kinase/TSH1"/>
</dbReference>
<comment type="similarity">
    <text evidence="7">Belongs to the shikimate kinase family.</text>
</comment>
<feature type="binding site" evidence="7">
    <location>
        <position position="303"/>
    </location>
    <ligand>
        <name>ATP</name>
        <dbReference type="ChEBI" id="CHEBI:30616"/>
    </ligand>
</feature>